<sequence>MTRIVVDENRWPIVIITFSGKETRPDIEELISRVDEFRNRNEDFCFVMDLREIGNLDGEVREKILSWLKSSDMHELAGTAMVVSSSIMRIYLSTMLWLSHYRFGNKSFFKHKTVFSMKDAYEWSRYRLDLHRPGSPRNSDRK</sequence>
<comment type="caution">
    <text evidence="1">The sequence shown here is derived from an EMBL/GenBank/DDBJ whole genome shotgun (WGS) entry which is preliminary data.</text>
</comment>
<dbReference type="AlphaFoldDB" id="A0A8J7UVU1"/>
<accession>A0A8J7UVU1</accession>
<evidence type="ECO:0000313" key="1">
    <source>
        <dbReference type="EMBL" id="MBP3191514.1"/>
    </source>
</evidence>
<name>A0A8J7UVU1_9BACT</name>
<protein>
    <recommendedName>
        <fullName evidence="3">STAS/SEC14 domain-containing protein</fullName>
    </recommendedName>
</protein>
<dbReference type="Proteomes" id="UP000673975">
    <property type="component" value="Unassembled WGS sequence"/>
</dbReference>
<keyword evidence="2" id="KW-1185">Reference proteome</keyword>
<evidence type="ECO:0008006" key="3">
    <source>
        <dbReference type="Google" id="ProtNLM"/>
    </source>
</evidence>
<reference evidence="1" key="1">
    <citation type="submission" date="2021-02" db="EMBL/GenBank/DDBJ databases">
        <title>Natronogracilivirga saccharolytica gen. nov. sp. nov. a new anaerobic, haloalkiliphilic carbohydrate-fermenting bacterium from soda lake and proposing of Cyclonatronumiaceae fam. nov. in the phylum Balneolaeota.</title>
        <authorList>
            <person name="Zhilina T.N."/>
            <person name="Sorokin D.Y."/>
            <person name="Zavarzina D.G."/>
            <person name="Toshchakov S.V."/>
            <person name="Kublanov I.V."/>
        </authorList>
    </citation>
    <scope>NUCLEOTIDE SEQUENCE</scope>
    <source>
        <strain evidence="1">Z-1702</strain>
    </source>
</reference>
<dbReference type="EMBL" id="JAFIDN010000002">
    <property type="protein sequence ID" value="MBP3191514.1"/>
    <property type="molecule type" value="Genomic_DNA"/>
</dbReference>
<evidence type="ECO:0000313" key="2">
    <source>
        <dbReference type="Proteomes" id="UP000673975"/>
    </source>
</evidence>
<gene>
    <name evidence="1" type="ORF">NATSA_02440</name>
</gene>
<organism evidence="1 2">
    <name type="scientific">Natronogracilivirga saccharolytica</name>
    <dbReference type="NCBI Taxonomy" id="2812953"/>
    <lineage>
        <taxon>Bacteria</taxon>
        <taxon>Pseudomonadati</taxon>
        <taxon>Balneolota</taxon>
        <taxon>Balneolia</taxon>
        <taxon>Balneolales</taxon>
        <taxon>Cyclonatronaceae</taxon>
        <taxon>Natronogracilivirga</taxon>
    </lineage>
</organism>
<proteinExistence type="predicted"/>
<dbReference type="RefSeq" id="WP_210510116.1">
    <property type="nucleotide sequence ID" value="NZ_JAFIDN010000002.1"/>
</dbReference>